<dbReference type="PANTHER" id="PTHR45418:SF1">
    <property type="entry name" value="CANCER_TESTIS ANTIGEN 55"/>
    <property type="match status" value="1"/>
</dbReference>
<feature type="domain" description="DNA2/NAM7 helicase helicase" evidence="11">
    <location>
        <begin position="787"/>
        <end position="861"/>
    </location>
</feature>
<evidence type="ECO:0000313" key="15">
    <source>
        <dbReference type="Proteomes" id="UP000322000"/>
    </source>
</evidence>
<dbReference type="InParanoid" id="A0A7E5VTD7"/>
<keyword evidence="6" id="KW-0378">Hydrolase</keyword>
<feature type="domain" description="Helicase MOV-10 helical" evidence="14">
    <location>
        <begin position="458"/>
        <end position="524"/>
    </location>
</feature>
<keyword evidence="9" id="KW-0943">RNA-mediated gene silencing</keyword>
<keyword evidence="15" id="KW-1185">Reference proteome</keyword>
<dbReference type="AlphaFoldDB" id="A0A7E5VTD7"/>
<dbReference type="GO" id="GO:0005524">
    <property type="term" value="F:ATP binding"/>
    <property type="evidence" value="ECO:0007669"/>
    <property type="project" value="UniProtKB-KW"/>
</dbReference>
<dbReference type="InterPro" id="IPR047187">
    <property type="entry name" value="SF1_C_Upf1"/>
</dbReference>
<accession>A0A7E5VTD7</accession>
<dbReference type="SUPFAM" id="SSF52540">
    <property type="entry name" value="P-loop containing nucleoside triphosphate hydrolases"/>
    <property type="match status" value="1"/>
</dbReference>
<dbReference type="InterPro" id="IPR049080">
    <property type="entry name" value="MOV-10-like_beta-barrel"/>
</dbReference>
<evidence type="ECO:0000256" key="7">
    <source>
        <dbReference type="ARBA" id="ARBA00022806"/>
    </source>
</evidence>
<evidence type="ECO:0000313" key="16">
    <source>
        <dbReference type="RefSeq" id="XP_026731603.1"/>
    </source>
</evidence>
<evidence type="ECO:0000256" key="9">
    <source>
        <dbReference type="ARBA" id="ARBA00023158"/>
    </source>
</evidence>
<evidence type="ECO:0000256" key="2">
    <source>
        <dbReference type="ARBA" id="ARBA00005601"/>
    </source>
</evidence>
<dbReference type="CDD" id="cd18808">
    <property type="entry name" value="SF1_C_Upf1"/>
    <property type="match status" value="1"/>
</dbReference>
<evidence type="ECO:0000256" key="3">
    <source>
        <dbReference type="ARBA" id="ARBA00012552"/>
    </source>
</evidence>
<dbReference type="GeneID" id="113496546"/>
<dbReference type="InterPro" id="IPR041677">
    <property type="entry name" value="DNA2/NAM7_AAA_11"/>
</dbReference>
<dbReference type="GO" id="GO:0003724">
    <property type="term" value="F:RNA helicase activity"/>
    <property type="evidence" value="ECO:0007669"/>
    <property type="project" value="UniProtKB-EC"/>
</dbReference>
<dbReference type="GO" id="GO:0016787">
    <property type="term" value="F:hydrolase activity"/>
    <property type="evidence" value="ECO:0007669"/>
    <property type="project" value="UniProtKB-KW"/>
</dbReference>
<dbReference type="EC" id="3.6.4.13" evidence="3"/>
<comment type="subcellular location">
    <subcellularLocation>
        <location evidence="1">Cytoplasm</location>
    </subcellularLocation>
</comment>
<evidence type="ECO:0000256" key="8">
    <source>
        <dbReference type="ARBA" id="ARBA00022840"/>
    </source>
</evidence>
<evidence type="ECO:0000256" key="1">
    <source>
        <dbReference type="ARBA" id="ARBA00004496"/>
    </source>
</evidence>
<gene>
    <name evidence="16" type="primary">LOC113496546</name>
</gene>
<sequence length="1131" mass="128616">MISYIKSFFNYLFSYNSVEQYDKEMEDYLAEELLKLDFERDKEEENSNDEIAINKADCYERTGIITHISDEGDYVLIDGMLYCSTTACSIRLNINDKVVYLCYKDSNDSITVVRILTNNGEHWGDFEPDVEESGYKVIEHVIIGEVDFRDKRMVIMKDSDLKFSLDNVAATFIPVKGDFLQLKCIVQFDEDQPMDMSSNRVLEVKSFQPLRSKVLSAVVTQWNGEHGVCNKEFFVHKSSCICSSDPQIGVKANIEAVESNQGIYNWRVIKMEITELPLITQNIVGPVDDVEQISLENEKQHNVEVTFPLKFENVHFNERPQITLNITNKGYQQVIVYKWMILCKKRDSQVNISPFLNAPKRLNPNETFSLTISCCPKFYGLSKEHMIITFRGFKVERFIKINVLTENISSEPDSDVNFSYKSGRERAEIMNGIRGKDQTVIPGVKLKRNANFVAVRIGQYPIPEKMWNLILSDSDNNNCQRKQSFDKIETTFPCLLQSLNIGNYIDQWHTLLHLEEVQATINIKAYNIANTFLTRCQEYLGVEVKGLAEKRPSIIPGDKVVVTDLLDDNLPSYEGYIHAIQGEVLLIKFHPQFHSKYQGSDVSVEFHLNRSTFRKSHHAVNLAISKLGPDILFPSRIITRPPQVSADKLRNIKWFNEDLNSNQKAAVHNILLGECRPLPYVIYGPPGTGKTVTVIETLLQILTYLPDSRILVATPSNSAANLIAERLLQYRKQFSNSIIRLIANYMIDSENIPDAIKPYCATLNIAVERTAPSSQMVQDGINLNVPASYVSRYQVTIGTCHCLGTLAQMELPKGHFTHIIIDEAGQLIEPEIMIPMTFINKESGQIVIAGDPMQLGPVVFSPYCEEFGLKHSFLSRVLETFPYQKDLASFETGFNDKLVTLLTYNYRSLQEILTISNEIFYDSTLVAMIDRNTPFIQKIVNIVSDIYELNDEEKCGGIFVHGVKGSNLRASDSPSWYNPQEASMIALTVCKLYRKNVTPDEIGIITPYKAQIKHIRRLFQHMNLLLPKVGTVEEFQGQEKPLIILSTVRSTESELVTDQKYALGFVSQPKRFNVAITRGQAAVLLFCDPHLLATDILWCKVITQAIRENKYMGCEFSPANNITIGQSTFED</sequence>
<dbReference type="Pfam" id="PF21635">
    <property type="entry name" value="Mov-10_helical"/>
    <property type="match status" value="1"/>
</dbReference>
<dbReference type="Gene3D" id="3.40.50.300">
    <property type="entry name" value="P-loop containing nucleotide triphosphate hydrolases"/>
    <property type="match status" value="3"/>
</dbReference>
<dbReference type="FunCoup" id="A0A7E5VTD7">
    <property type="interactions" value="218"/>
</dbReference>
<feature type="domain" description="DNA2/NAM7 helicase helicase" evidence="11">
    <location>
        <begin position="659"/>
        <end position="778"/>
    </location>
</feature>
<dbReference type="Pfam" id="PF13086">
    <property type="entry name" value="AAA_11"/>
    <property type="match status" value="2"/>
</dbReference>
<evidence type="ECO:0000256" key="5">
    <source>
        <dbReference type="ARBA" id="ARBA00022741"/>
    </source>
</evidence>
<proteinExistence type="inferred from homology"/>
<dbReference type="OrthoDB" id="6513042at2759"/>
<evidence type="ECO:0000259" key="14">
    <source>
        <dbReference type="Pfam" id="PF21635"/>
    </source>
</evidence>
<feature type="domain" description="DNA2/NAM7 helicase-like C-terminal" evidence="12">
    <location>
        <begin position="896"/>
        <end position="1088"/>
    </location>
</feature>
<dbReference type="Proteomes" id="UP000322000">
    <property type="component" value="Chromosome 8"/>
</dbReference>
<dbReference type="Pfam" id="PF21634">
    <property type="entry name" value="MOV-10_beta-barrel"/>
    <property type="match status" value="1"/>
</dbReference>
<evidence type="ECO:0000256" key="10">
    <source>
        <dbReference type="ARBA" id="ARBA00047984"/>
    </source>
</evidence>
<evidence type="ECO:0000259" key="13">
    <source>
        <dbReference type="Pfam" id="PF21634"/>
    </source>
</evidence>
<dbReference type="Pfam" id="PF13087">
    <property type="entry name" value="AAA_12"/>
    <property type="match status" value="1"/>
</dbReference>
<feature type="domain" description="Helicase MOV-10-like beta-barrel" evidence="13">
    <location>
        <begin position="531"/>
        <end position="606"/>
    </location>
</feature>
<organism evidence="15 16">
    <name type="scientific">Trichoplusia ni</name>
    <name type="common">Cabbage looper</name>
    <dbReference type="NCBI Taxonomy" id="7111"/>
    <lineage>
        <taxon>Eukaryota</taxon>
        <taxon>Metazoa</taxon>
        <taxon>Ecdysozoa</taxon>
        <taxon>Arthropoda</taxon>
        <taxon>Hexapoda</taxon>
        <taxon>Insecta</taxon>
        <taxon>Pterygota</taxon>
        <taxon>Neoptera</taxon>
        <taxon>Endopterygota</taxon>
        <taxon>Lepidoptera</taxon>
        <taxon>Glossata</taxon>
        <taxon>Ditrysia</taxon>
        <taxon>Noctuoidea</taxon>
        <taxon>Noctuidae</taxon>
        <taxon>Plusiinae</taxon>
        <taxon>Trichoplusia</taxon>
    </lineage>
</organism>
<dbReference type="KEGG" id="tnl:113496546"/>
<protein>
    <recommendedName>
        <fullName evidence="3">RNA helicase</fullName>
        <ecNumber evidence="3">3.6.4.13</ecNumber>
    </recommendedName>
</protein>
<dbReference type="InterPro" id="IPR027417">
    <property type="entry name" value="P-loop_NTPase"/>
</dbReference>
<dbReference type="GO" id="GO:0005737">
    <property type="term" value="C:cytoplasm"/>
    <property type="evidence" value="ECO:0007669"/>
    <property type="project" value="UniProtKB-SubCell"/>
</dbReference>
<reference evidence="16" key="1">
    <citation type="submission" date="2025-08" db="UniProtKB">
        <authorList>
            <consortium name="RefSeq"/>
        </authorList>
    </citation>
    <scope>IDENTIFICATION</scope>
</reference>
<keyword evidence="5" id="KW-0547">Nucleotide-binding</keyword>
<comment type="catalytic activity">
    <reaction evidence="10">
        <text>ATP + H2O = ADP + phosphate + H(+)</text>
        <dbReference type="Rhea" id="RHEA:13065"/>
        <dbReference type="ChEBI" id="CHEBI:15377"/>
        <dbReference type="ChEBI" id="CHEBI:15378"/>
        <dbReference type="ChEBI" id="CHEBI:30616"/>
        <dbReference type="ChEBI" id="CHEBI:43474"/>
        <dbReference type="ChEBI" id="CHEBI:456216"/>
        <dbReference type="EC" id="3.6.4.13"/>
    </reaction>
</comment>
<dbReference type="InterPro" id="IPR041679">
    <property type="entry name" value="DNA2/NAM7-like_C"/>
</dbReference>
<keyword evidence="7 16" id="KW-0347">Helicase</keyword>
<dbReference type="RefSeq" id="XP_026731603.1">
    <property type="nucleotide sequence ID" value="XM_026875802.1"/>
</dbReference>
<evidence type="ECO:0000256" key="6">
    <source>
        <dbReference type="ARBA" id="ARBA00022801"/>
    </source>
</evidence>
<dbReference type="GO" id="GO:0031047">
    <property type="term" value="P:regulatory ncRNA-mediated gene silencing"/>
    <property type="evidence" value="ECO:0007669"/>
    <property type="project" value="UniProtKB-KW"/>
</dbReference>
<dbReference type="PANTHER" id="PTHR45418">
    <property type="entry name" value="CANCER/TESTIS ANTIGEN 55"/>
    <property type="match status" value="1"/>
</dbReference>
<comment type="similarity">
    <text evidence="2">Belongs to the DNA2/NAM7 helicase family. SDE3 subfamily.</text>
</comment>
<keyword evidence="8" id="KW-0067">ATP-binding</keyword>
<evidence type="ECO:0000256" key="4">
    <source>
        <dbReference type="ARBA" id="ARBA00022490"/>
    </source>
</evidence>
<dbReference type="InterPro" id="IPR049079">
    <property type="entry name" value="Mov-10_helical"/>
</dbReference>
<keyword evidence="4" id="KW-0963">Cytoplasm</keyword>
<evidence type="ECO:0000259" key="12">
    <source>
        <dbReference type="Pfam" id="PF13087"/>
    </source>
</evidence>
<name>A0A7E5VTD7_TRINI</name>
<evidence type="ECO:0000259" key="11">
    <source>
        <dbReference type="Pfam" id="PF13086"/>
    </source>
</evidence>